<name>A0A1I7NCQ3_9HYPH</name>
<evidence type="ECO:0000313" key="3">
    <source>
        <dbReference type="Proteomes" id="UP000199074"/>
    </source>
</evidence>
<proteinExistence type="predicted"/>
<dbReference type="EMBL" id="FPCK01000001">
    <property type="protein sequence ID" value="SFV32448.1"/>
    <property type="molecule type" value="Genomic_DNA"/>
</dbReference>
<keyword evidence="1" id="KW-0472">Membrane</keyword>
<reference evidence="2 3" key="1">
    <citation type="submission" date="2016-10" db="EMBL/GenBank/DDBJ databases">
        <authorList>
            <person name="de Groot N.N."/>
        </authorList>
    </citation>
    <scope>NUCLEOTIDE SEQUENCE [LARGE SCALE GENOMIC DNA]</scope>
    <source>
        <strain evidence="2 3">IPL20</strain>
    </source>
</reference>
<keyword evidence="1" id="KW-0812">Transmembrane</keyword>
<keyword evidence="1" id="KW-1133">Transmembrane helix</keyword>
<accession>A0A1I7NCQ3</accession>
<gene>
    <name evidence="2" type="ORF">SAMN05216456_1652</name>
</gene>
<dbReference type="AlphaFoldDB" id="A0A1I7NCQ3"/>
<protein>
    <submittedName>
        <fullName evidence="2">Uncharacterized protein</fullName>
    </submittedName>
</protein>
<dbReference type="Proteomes" id="UP000199074">
    <property type="component" value="Unassembled WGS sequence"/>
</dbReference>
<sequence length="32" mass="3480">MLDFVKDLAAFVTLGAFTIGALTWMDVLAHLV</sequence>
<feature type="transmembrane region" description="Helical" evidence="1">
    <location>
        <begin position="7"/>
        <end position="25"/>
    </location>
</feature>
<keyword evidence="3" id="KW-1185">Reference proteome</keyword>
<organism evidence="2 3">
    <name type="scientific">Devosia crocina</name>
    <dbReference type="NCBI Taxonomy" id="429728"/>
    <lineage>
        <taxon>Bacteria</taxon>
        <taxon>Pseudomonadati</taxon>
        <taxon>Pseudomonadota</taxon>
        <taxon>Alphaproteobacteria</taxon>
        <taxon>Hyphomicrobiales</taxon>
        <taxon>Devosiaceae</taxon>
        <taxon>Devosia</taxon>
    </lineage>
</organism>
<evidence type="ECO:0000313" key="2">
    <source>
        <dbReference type="EMBL" id="SFV32448.1"/>
    </source>
</evidence>
<evidence type="ECO:0000256" key="1">
    <source>
        <dbReference type="SAM" id="Phobius"/>
    </source>
</evidence>